<keyword evidence="2" id="KW-1185">Reference proteome</keyword>
<evidence type="ECO:0000313" key="2">
    <source>
        <dbReference type="Proteomes" id="UP001596540"/>
    </source>
</evidence>
<comment type="caution">
    <text evidence="1">The sequence shown here is derived from an EMBL/GenBank/DDBJ whole genome shotgun (WGS) entry which is preliminary data.</text>
</comment>
<sequence length="142" mass="15441">MDTSPEGNMARLRDAYHALQGGDLDACVEMLSPDFIANIPGLPGPVYGTEIWRQGARAMLAGFPDLRIDVEDMFGAADRVAVRARFHGTHLGAFQGARPTGERVAFWSLEMYRFEGGRIAEEWVAPDMAGLMRQISGTGSPA</sequence>
<dbReference type="InterPro" id="IPR032710">
    <property type="entry name" value="NTF2-like_dom_sf"/>
</dbReference>
<dbReference type="Proteomes" id="UP001596540">
    <property type="component" value="Unassembled WGS sequence"/>
</dbReference>
<proteinExistence type="predicted"/>
<organism evidence="1 2">
    <name type="scientific">Marinactinospora rubrisoli</name>
    <dbReference type="NCBI Taxonomy" id="2715399"/>
    <lineage>
        <taxon>Bacteria</taxon>
        <taxon>Bacillati</taxon>
        <taxon>Actinomycetota</taxon>
        <taxon>Actinomycetes</taxon>
        <taxon>Streptosporangiales</taxon>
        <taxon>Nocardiopsidaceae</taxon>
        <taxon>Marinactinospora</taxon>
    </lineage>
</organism>
<dbReference type="SUPFAM" id="SSF54427">
    <property type="entry name" value="NTF2-like"/>
    <property type="match status" value="1"/>
</dbReference>
<protein>
    <submittedName>
        <fullName evidence="1">Ester cyclase</fullName>
    </submittedName>
</protein>
<evidence type="ECO:0000313" key="1">
    <source>
        <dbReference type="EMBL" id="MFC7328975.1"/>
    </source>
</evidence>
<accession>A0ABW2KI50</accession>
<name>A0ABW2KI50_9ACTN</name>
<dbReference type="PANTHER" id="PTHR38436:SF1">
    <property type="entry name" value="ESTER CYCLASE"/>
    <property type="match status" value="1"/>
</dbReference>
<dbReference type="EMBL" id="JBHTBH010000006">
    <property type="protein sequence ID" value="MFC7328975.1"/>
    <property type="molecule type" value="Genomic_DNA"/>
</dbReference>
<dbReference type="RefSeq" id="WP_379871623.1">
    <property type="nucleotide sequence ID" value="NZ_JBHTBH010000006.1"/>
</dbReference>
<dbReference type="PANTHER" id="PTHR38436">
    <property type="entry name" value="POLYKETIDE CYCLASE SNOAL-LIKE DOMAIN"/>
    <property type="match status" value="1"/>
</dbReference>
<dbReference type="InterPro" id="IPR009959">
    <property type="entry name" value="Cyclase_SnoaL-like"/>
</dbReference>
<dbReference type="Pfam" id="PF07366">
    <property type="entry name" value="SnoaL"/>
    <property type="match status" value="1"/>
</dbReference>
<gene>
    <name evidence="1" type="ORF">ACFQRF_14610</name>
</gene>
<reference evidence="2" key="1">
    <citation type="journal article" date="2019" name="Int. J. Syst. Evol. Microbiol.">
        <title>The Global Catalogue of Microorganisms (GCM) 10K type strain sequencing project: providing services to taxonomists for standard genome sequencing and annotation.</title>
        <authorList>
            <consortium name="The Broad Institute Genomics Platform"/>
            <consortium name="The Broad Institute Genome Sequencing Center for Infectious Disease"/>
            <person name="Wu L."/>
            <person name="Ma J."/>
        </authorList>
    </citation>
    <scope>NUCLEOTIDE SEQUENCE [LARGE SCALE GENOMIC DNA]</scope>
    <source>
        <strain evidence="2">CGMCC 4.7382</strain>
    </source>
</reference>
<dbReference type="Gene3D" id="3.10.450.50">
    <property type="match status" value="1"/>
</dbReference>